<feature type="transmembrane region" description="Helical" evidence="17">
    <location>
        <begin position="20"/>
        <end position="43"/>
    </location>
</feature>
<feature type="non-terminal residue" evidence="19">
    <location>
        <position position="1"/>
    </location>
</feature>
<feature type="transmembrane region" description="Helical" evidence="17">
    <location>
        <begin position="303"/>
        <end position="324"/>
    </location>
</feature>
<dbReference type="GO" id="GO:0015297">
    <property type="term" value="F:antiporter activity"/>
    <property type="evidence" value="ECO:0007669"/>
    <property type="project" value="UniProtKB-KW"/>
</dbReference>
<evidence type="ECO:0000256" key="12">
    <source>
        <dbReference type="ARBA" id="ARBA00022989"/>
    </source>
</evidence>
<evidence type="ECO:0000256" key="11">
    <source>
        <dbReference type="ARBA" id="ARBA00022958"/>
    </source>
</evidence>
<evidence type="ECO:0000256" key="4">
    <source>
        <dbReference type="ARBA" id="ARBA00022449"/>
    </source>
</evidence>
<keyword evidence="11" id="KW-0630">Potassium</keyword>
<dbReference type="InterPro" id="IPR004481">
    <property type="entry name" value="K/Na/Ca-exchanger"/>
</dbReference>
<evidence type="ECO:0000256" key="6">
    <source>
        <dbReference type="ARBA" id="ARBA00022568"/>
    </source>
</evidence>
<comment type="caution">
    <text evidence="19">The sequence shown here is derived from an EMBL/GenBank/DDBJ whole genome shotgun (WGS) entry which is preliminary data.</text>
</comment>
<sequence length="407" mass="44796">DSSDFPADVFSVDERRQGAIVLHIVLGLYCFIVIAFVCNDYFLPSVDCICQDLKLSKDVGGATFMAFATSAPELFVNVIGTFLTESDLGVGTVVGSAVCNCLAVTACGGLAAATAIPLGVWPLCRDCLIYMVVVGVLTAVLWDGRIEWYEALVLLLLYVLYCVVLFCQKRIYALGRFFYHKMSFRKKEEEEEWTVESVWKLPRGRKVFFQAWWAFCWPVSFCLQYTVPDCKRHRNIYPLTFLVCIIWIAVTSYLVSWMMTLLGETFGISDSVMGLTLVAIGGSMPEMSSSVINARQGIGSMTISNALGGNTLDILLSLGLPWFIKTLLPSALHGGPVLIESPGLVYNNAAQLACVAVLFVAAASNKFRMDRKLGGACLVLYLLFIAFIVAVELDLFHFDPPHPPVCS</sequence>
<evidence type="ECO:0000256" key="14">
    <source>
        <dbReference type="ARBA" id="ARBA00023065"/>
    </source>
</evidence>
<name>A0ABD0Y0I2_9HEMI</name>
<keyword evidence="9" id="KW-0106">Calcium</keyword>
<keyword evidence="13" id="KW-0915">Sodium</keyword>
<evidence type="ECO:0000256" key="15">
    <source>
        <dbReference type="ARBA" id="ARBA00023136"/>
    </source>
</evidence>
<keyword evidence="5" id="KW-0633">Potassium transport</keyword>
<keyword evidence="7 17" id="KW-0812">Transmembrane</keyword>
<feature type="transmembrane region" description="Helical" evidence="17">
    <location>
        <begin position="344"/>
        <end position="361"/>
    </location>
</feature>
<dbReference type="Proteomes" id="UP001558652">
    <property type="component" value="Unassembled WGS sequence"/>
</dbReference>
<dbReference type="NCBIfam" id="TIGR00367">
    <property type="entry name" value="calcium/sodium antiporter"/>
    <property type="match status" value="1"/>
</dbReference>
<dbReference type="PANTHER" id="PTHR10846">
    <property type="entry name" value="SODIUM/POTASSIUM/CALCIUM EXCHANGER"/>
    <property type="match status" value="1"/>
</dbReference>
<feature type="transmembrane region" description="Helical" evidence="17">
    <location>
        <begin position="64"/>
        <end position="84"/>
    </location>
</feature>
<feature type="transmembrane region" description="Helical" evidence="17">
    <location>
        <begin position="373"/>
        <end position="391"/>
    </location>
</feature>
<feature type="transmembrane region" description="Helical" evidence="17">
    <location>
        <begin position="148"/>
        <end position="167"/>
    </location>
</feature>
<comment type="similarity">
    <text evidence="2">Belongs to the Ca(2+):cation antiporter (CaCA) (TC 2.A.19) family. SLC24A subfamily.</text>
</comment>
<evidence type="ECO:0000313" key="20">
    <source>
        <dbReference type="Proteomes" id="UP001558652"/>
    </source>
</evidence>
<comment type="subcellular location">
    <subcellularLocation>
        <location evidence="1">Membrane</location>
        <topology evidence="1">Multi-pass membrane protein</topology>
    </subcellularLocation>
</comment>
<keyword evidence="12 17" id="KW-1133">Transmembrane helix</keyword>
<dbReference type="InterPro" id="IPR004837">
    <property type="entry name" value="NaCa_Exmemb"/>
</dbReference>
<keyword evidence="4" id="KW-0050">Antiport</keyword>
<evidence type="ECO:0000256" key="1">
    <source>
        <dbReference type="ARBA" id="ARBA00004141"/>
    </source>
</evidence>
<evidence type="ECO:0000259" key="18">
    <source>
        <dbReference type="Pfam" id="PF01699"/>
    </source>
</evidence>
<dbReference type="GO" id="GO:0006813">
    <property type="term" value="P:potassium ion transport"/>
    <property type="evidence" value="ECO:0007669"/>
    <property type="project" value="UniProtKB-KW"/>
</dbReference>
<organism evidence="19 20">
    <name type="scientific">Ranatra chinensis</name>
    <dbReference type="NCBI Taxonomy" id="642074"/>
    <lineage>
        <taxon>Eukaryota</taxon>
        <taxon>Metazoa</taxon>
        <taxon>Ecdysozoa</taxon>
        <taxon>Arthropoda</taxon>
        <taxon>Hexapoda</taxon>
        <taxon>Insecta</taxon>
        <taxon>Pterygota</taxon>
        <taxon>Neoptera</taxon>
        <taxon>Paraneoptera</taxon>
        <taxon>Hemiptera</taxon>
        <taxon>Heteroptera</taxon>
        <taxon>Panheteroptera</taxon>
        <taxon>Nepomorpha</taxon>
        <taxon>Nepidae</taxon>
        <taxon>Ranatrinae</taxon>
        <taxon>Ranatra</taxon>
    </lineage>
</organism>
<dbReference type="GO" id="GO:0016020">
    <property type="term" value="C:membrane"/>
    <property type="evidence" value="ECO:0007669"/>
    <property type="project" value="UniProtKB-SubCell"/>
</dbReference>
<feature type="domain" description="Sodium/calcium exchanger membrane region" evidence="18">
    <location>
        <begin position="24"/>
        <end position="166"/>
    </location>
</feature>
<dbReference type="GO" id="GO:0006816">
    <property type="term" value="P:calcium ion transport"/>
    <property type="evidence" value="ECO:0007669"/>
    <property type="project" value="UniProtKB-KW"/>
</dbReference>
<keyword evidence="20" id="KW-1185">Reference proteome</keyword>
<reference evidence="19 20" key="1">
    <citation type="submission" date="2024-07" db="EMBL/GenBank/DDBJ databases">
        <title>Chromosome-level genome assembly of the water stick insect Ranatra chinensis (Heteroptera: Nepidae).</title>
        <authorList>
            <person name="Liu X."/>
        </authorList>
    </citation>
    <scope>NUCLEOTIDE SEQUENCE [LARGE SCALE GENOMIC DNA]</scope>
    <source>
        <strain evidence="19">Cailab_2021Rc</strain>
        <tissue evidence="19">Muscle</tissue>
    </source>
</reference>
<evidence type="ECO:0000256" key="7">
    <source>
        <dbReference type="ARBA" id="ARBA00022692"/>
    </source>
</evidence>
<dbReference type="GO" id="GO:0015293">
    <property type="term" value="F:symporter activity"/>
    <property type="evidence" value="ECO:0007669"/>
    <property type="project" value="UniProtKB-KW"/>
</dbReference>
<evidence type="ECO:0000256" key="13">
    <source>
        <dbReference type="ARBA" id="ARBA00023053"/>
    </source>
</evidence>
<evidence type="ECO:0000256" key="8">
    <source>
        <dbReference type="ARBA" id="ARBA00022729"/>
    </source>
</evidence>
<feature type="transmembrane region" description="Helical" evidence="17">
    <location>
        <begin position="123"/>
        <end position="142"/>
    </location>
</feature>
<evidence type="ECO:0000256" key="2">
    <source>
        <dbReference type="ARBA" id="ARBA00005364"/>
    </source>
</evidence>
<keyword evidence="14" id="KW-0406">Ion transport</keyword>
<keyword evidence="3" id="KW-0813">Transport</keyword>
<dbReference type="FunFam" id="1.20.1420.30:FF:000009">
    <property type="entry name" value="sodium/potassium/calcium exchanger 5 isoform X2"/>
    <property type="match status" value="1"/>
</dbReference>
<evidence type="ECO:0000256" key="16">
    <source>
        <dbReference type="ARBA" id="ARBA00023201"/>
    </source>
</evidence>
<evidence type="ECO:0000256" key="9">
    <source>
        <dbReference type="ARBA" id="ARBA00022837"/>
    </source>
</evidence>
<feature type="domain" description="Sodium/calcium exchanger membrane region" evidence="18">
    <location>
        <begin position="238"/>
        <end position="389"/>
    </location>
</feature>
<dbReference type="PANTHER" id="PTHR10846:SF2">
    <property type="entry name" value="RE48874P"/>
    <property type="match status" value="1"/>
</dbReference>
<keyword evidence="10" id="KW-0769">Symport</keyword>
<dbReference type="GO" id="GO:0006814">
    <property type="term" value="P:sodium ion transport"/>
    <property type="evidence" value="ECO:0007669"/>
    <property type="project" value="UniProtKB-KW"/>
</dbReference>
<keyword evidence="6" id="KW-0109">Calcium transport</keyword>
<evidence type="ECO:0000313" key="19">
    <source>
        <dbReference type="EMBL" id="KAL1116888.1"/>
    </source>
</evidence>
<dbReference type="EMBL" id="JBFDAA010000017">
    <property type="protein sequence ID" value="KAL1116888.1"/>
    <property type="molecule type" value="Genomic_DNA"/>
</dbReference>
<evidence type="ECO:0000256" key="3">
    <source>
        <dbReference type="ARBA" id="ARBA00022448"/>
    </source>
</evidence>
<keyword evidence="8" id="KW-0732">Signal</keyword>
<feature type="transmembrane region" description="Helical" evidence="17">
    <location>
        <begin position="236"/>
        <end position="255"/>
    </location>
</feature>
<accession>A0ABD0Y0I2</accession>
<dbReference type="Pfam" id="PF01699">
    <property type="entry name" value="Na_Ca_ex"/>
    <property type="match status" value="2"/>
</dbReference>
<proteinExistence type="inferred from homology"/>
<protein>
    <recommendedName>
        <fullName evidence="18">Sodium/calcium exchanger membrane region domain-containing protein</fullName>
    </recommendedName>
</protein>
<evidence type="ECO:0000256" key="5">
    <source>
        <dbReference type="ARBA" id="ARBA00022538"/>
    </source>
</evidence>
<dbReference type="Gene3D" id="1.20.1420.30">
    <property type="entry name" value="NCX, central ion-binding region"/>
    <property type="match status" value="2"/>
</dbReference>
<evidence type="ECO:0000256" key="17">
    <source>
        <dbReference type="SAM" id="Phobius"/>
    </source>
</evidence>
<dbReference type="AlphaFoldDB" id="A0ABD0Y0I2"/>
<evidence type="ECO:0000256" key="10">
    <source>
        <dbReference type="ARBA" id="ARBA00022847"/>
    </source>
</evidence>
<feature type="transmembrane region" description="Helical" evidence="17">
    <location>
        <begin position="90"/>
        <end position="116"/>
    </location>
</feature>
<keyword evidence="15 17" id="KW-0472">Membrane</keyword>
<gene>
    <name evidence="19" type="ORF">AAG570_005357</name>
</gene>
<keyword evidence="16" id="KW-0739">Sodium transport</keyword>
<dbReference type="InterPro" id="IPR044880">
    <property type="entry name" value="NCX_ion-bd_dom_sf"/>
</dbReference>